<dbReference type="Proteomes" id="UP001062846">
    <property type="component" value="Chromosome 7"/>
</dbReference>
<evidence type="ECO:0000313" key="1">
    <source>
        <dbReference type="EMBL" id="KAI8548174.1"/>
    </source>
</evidence>
<gene>
    <name evidence="1" type="ORF">RHMOL_Rhmol07G0252100</name>
</gene>
<sequence>MRGERSESGRKGAASVVASVVLCPTTVASVVVGPIDQMELDDGNNVDKNSRSIPDSKSVVRPFDAEKSKGKRKLYVGSQALGYCRDHMEVLSPIKDGVVVDWDIVENIWDHALRSCLGCQVIGRPKLDGLRLALPPATRNFAVDGYVPNPH</sequence>
<evidence type="ECO:0000313" key="2">
    <source>
        <dbReference type="Proteomes" id="UP001062846"/>
    </source>
</evidence>
<reference evidence="1" key="1">
    <citation type="submission" date="2022-02" db="EMBL/GenBank/DDBJ databases">
        <title>Plant Genome Project.</title>
        <authorList>
            <person name="Zhang R.-G."/>
        </authorList>
    </citation>
    <scope>NUCLEOTIDE SEQUENCE</scope>
    <source>
        <strain evidence="1">AT1</strain>
    </source>
</reference>
<protein>
    <submittedName>
        <fullName evidence="1">Uncharacterized protein</fullName>
    </submittedName>
</protein>
<name>A0ACC0N4Z2_RHOML</name>
<proteinExistence type="predicted"/>
<keyword evidence="2" id="KW-1185">Reference proteome</keyword>
<comment type="caution">
    <text evidence="1">The sequence shown here is derived from an EMBL/GenBank/DDBJ whole genome shotgun (WGS) entry which is preliminary data.</text>
</comment>
<dbReference type="EMBL" id="CM046394">
    <property type="protein sequence ID" value="KAI8548174.1"/>
    <property type="molecule type" value="Genomic_DNA"/>
</dbReference>
<organism evidence="1 2">
    <name type="scientific">Rhododendron molle</name>
    <name type="common">Chinese azalea</name>
    <name type="synonym">Azalea mollis</name>
    <dbReference type="NCBI Taxonomy" id="49168"/>
    <lineage>
        <taxon>Eukaryota</taxon>
        <taxon>Viridiplantae</taxon>
        <taxon>Streptophyta</taxon>
        <taxon>Embryophyta</taxon>
        <taxon>Tracheophyta</taxon>
        <taxon>Spermatophyta</taxon>
        <taxon>Magnoliopsida</taxon>
        <taxon>eudicotyledons</taxon>
        <taxon>Gunneridae</taxon>
        <taxon>Pentapetalae</taxon>
        <taxon>asterids</taxon>
        <taxon>Ericales</taxon>
        <taxon>Ericaceae</taxon>
        <taxon>Ericoideae</taxon>
        <taxon>Rhodoreae</taxon>
        <taxon>Rhododendron</taxon>
    </lineage>
</organism>
<accession>A0ACC0N4Z2</accession>